<evidence type="ECO:0008006" key="4">
    <source>
        <dbReference type="Google" id="ProtNLM"/>
    </source>
</evidence>
<feature type="compositionally biased region" description="Basic residues" evidence="1">
    <location>
        <begin position="282"/>
        <end position="291"/>
    </location>
</feature>
<feature type="compositionally biased region" description="Polar residues" evidence="1">
    <location>
        <begin position="322"/>
        <end position="350"/>
    </location>
</feature>
<feature type="region of interest" description="Disordered" evidence="1">
    <location>
        <begin position="260"/>
        <end position="357"/>
    </location>
</feature>
<reference evidence="2 3" key="1">
    <citation type="submission" date="2024-02" db="EMBL/GenBank/DDBJ databases">
        <title>De novo assembly and annotation of 12 fungi associated with fruit tree decline syndrome in Ontario, Canada.</title>
        <authorList>
            <person name="Sulman M."/>
            <person name="Ellouze W."/>
            <person name="Ilyukhin E."/>
        </authorList>
    </citation>
    <scope>NUCLEOTIDE SEQUENCE [LARGE SCALE GENOMIC DNA]</scope>
    <source>
        <strain evidence="2 3">M11/M66-122</strain>
    </source>
</reference>
<comment type="caution">
    <text evidence="2">The sequence shown here is derived from an EMBL/GenBank/DDBJ whole genome shotgun (WGS) entry which is preliminary data.</text>
</comment>
<dbReference type="EMBL" id="JAKJXP020000008">
    <property type="protein sequence ID" value="KAK7756237.1"/>
    <property type="molecule type" value="Genomic_DNA"/>
</dbReference>
<accession>A0AAN9UZI5</accession>
<protein>
    <recommendedName>
        <fullName evidence="4">Mfs allantoate protein</fullName>
    </recommendedName>
</protein>
<organism evidence="2 3">
    <name type="scientific">Diatrype stigma</name>
    <dbReference type="NCBI Taxonomy" id="117547"/>
    <lineage>
        <taxon>Eukaryota</taxon>
        <taxon>Fungi</taxon>
        <taxon>Dikarya</taxon>
        <taxon>Ascomycota</taxon>
        <taxon>Pezizomycotina</taxon>
        <taxon>Sordariomycetes</taxon>
        <taxon>Xylariomycetidae</taxon>
        <taxon>Xylariales</taxon>
        <taxon>Diatrypaceae</taxon>
        <taxon>Diatrype</taxon>
    </lineage>
</organism>
<dbReference type="Proteomes" id="UP001320420">
    <property type="component" value="Unassembled WGS sequence"/>
</dbReference>
<name>A0AAN9UZI5_9PEZI</name>
<evidence type="ECO:0000313" key="2">
    <source>
        <dbReference type="EMBL" id="KAK7756237.1"/>
    </source>
</evidence>
<evidence type="ECO:0000256" key="1">
    <source>
        <dbReference type="SAM" id="MobiDB-lite"/>
    </source>
</evidence>
<gene>
    <name evidence="2" type="ORF">SLS62_001831</name>
</gene>
<sequence length="1325" mass="153070">MTPALNLSDGQRCSEIATAHNDIFCRFHAKQCFGMYMGYKRRNAQLDALPKDAPPFLQSSDTPLANMTFDDVEDESTLQAIHAHMFQEYVLLGRVIDARRLHHKHFYSLKMDYGHQSYLDILANRRHIVLRALEKLEKRTAEVLYEKEKWFKWVRQVQQDDESNREKEQKKVKLEAAMFKRHWKKMQARIKSQREKEEKRRQDTFLEEAYQERIKAMSLEDDDEEWDPIEDVIEDERGQYIDLIKHFLWMELLLEEDASASNSAQPDAPGCSDKPTATNGAKAKKSKKKSKTSAAAKKANVRGNGQGAGPDDDSAPKEAPSRGQNQIMDMMKTGNTKSQDASEPNKSNIETESEMRKRLKEGVEKNYDDVEGPILVGSLQLPHGTHLKTAPLADEEIDSLTNEIKEIKLLLFCRLLLSQTSLLPAALRASSVEEFLNDPEITKSDLRDLCLRVEQPSLQDIRDACADLGRGDEPDQDEEEYFEVEESIEDVILHHRRYGHLQDRDWLAKNLEAHLDNESATSPPRPSQKRVKLEKTKVTVCGKSIWNYSSQASMSRNGWLQFSVLAKDCDLRNAVELCRNWDEFSQLNFLTAWQYFPASNWVSWGSDTATMQLHELGFFPYFKDLSAYQRSQSLQIGGRSQMRRQHNIVEARNIVVGHMRRNDSVTRRFIQYCIMRPCEILILVRDGKTGKIVTSPDDDELWTFREKHGLGRASKKEWESVLEVGHMYFSMVEVRSLTRNEETMRVRSINPGEQAKSLWDDIMDPNKKSYYADPAGRKIVESIDEKALYLCYTEADAAEDKVLFPDELTSTNRNVPFKEISNPTTVFETESATMLQFLAEGTKRIADDGTCPEKSLKASTETIWSLPRIWEDAVNQLNASPLDWTMKLLLRKVGLLESYPERIGSVGRGGDMLSKIKQSDRLEIMEKDRGTAMIKSFHLADLEPGGPEKYEETCNIIRGIQAKTQPGCPTDWVWFLAEILDWLEVRADYQTYTHEPFAPWPHAFIIQDIVKAFAYMAMFFPEIDFCSPATEYFKSSEGSKYQESLLLKPLERSRTIPKHRTRTSYRYRDKPFWKEWETIYNETLGKNEWYMDKYPSDWSVAIRPIIAKFYAAGVIQPACLQNDPQVVPGIATANTEPHRPGELDLFIEFADRYNILGNLQFPPNYVHPHQWPDLLEAAREFAKKEGAEKASGPPRFAVLRLWSAPHFYPLMIRHDNRRIASFLDPLGRAWEWKYIPKDGFSSEWSIYNTVRLRLDLLQKQFGDRVVHRGDIILVMGDDAEDLLHSAVAVTFAIQTKPWYREFDLWKSFVNVDLEFLEGLDPYWLD</sequence>
<keyword evidence="3" id="KW-1185">Reference proteome</keyword>
<evidence type="ECO:0000313" key="3">
    <source>
        <dbReference type="Proteomes" id="UP001320420"/>
    </source>
</evidence>
<proteinExistence type="predicted"/>